<keyword evidence="4 7" id="KW-0560">Oxidoreductase</keyword>
<dbReference type="GO" id="GO:0016491">
    <property type="term" value="F:oxidoreductase activity"/>
    <property type="evidence" value="ECO:0007669"/>
    <property type="project" value="UniProtKB-KW"/>
</dbReference>
<evidence type="ECO:0000259" key="6">
    <source>
        <dbReference type="Pfam" id="PF01266"/>
    </source>
</evidence>
<sequence>MNKSDVIIIGAGIVGASVAYQLSQRYPGLKVTVIEKESEPAKHQTGRNSGVIHAGVYYEPGSLKATFCREGLKATIAFCQDHGLPFLQCGKLIVATNDQEEQRLHALFQRSQENQLTTRLLSQSQLRALEPNITGQSAIHVEETGITDYQAITRAMLDSVVSNGGSVAYQQEVTDLYEDETCVKVNTQHHTFQANWLINCAGLHCDRLAKIMGVNTDIKIVPFRGEYYQLPSRYNDIVKHLIYPVPDPQMPFLGVHLTRMIDGSVTVGPNAVLALAREGYSKADYSFKDALETLTFPGFWKLASTHAKSGFGEMRDSLFKKGYLARVQKYAPDIQLDDLLPYPSGVRAQAVSAQGKLIHDFVFHDTPRSLHVGNAPSPAATSAIPIGKEIISRLADRLDVA</sequence>
<evidence type="ECO:0000256" key="4">
    <source>
        <dbReference type="ARBA" id="ARBA00023002"/>
    </source>
</evidence>
<keyword evidence="8" id="KW-1185">Reference proteome</keyword>
<name>A0ABT3AAE6_9ALTE</name>
<keyword evidence="3" id="KW-0274">FAD</keyword>
<dbReference type="Proteomes" id="UP001652504">
    <property type="component" value="Unassembled WGS sequence"/>
</dbReference>
<dbReference type="SUPFAM" id="SSF51905">
    <property type="entry name" value="FAD/NAD(P)-binding domain"/>
    <property type="match status" value="1"/>
</dbReference>
<reference evidence="7 8" key="1">
    <citation type="submission" date="2022-10" db="EMBL/GenBank/DDBJ databases">
        <title>Aestuariibacter sp. AA17 isolated from Montipora capitata coral fragment.</title>
        <authorList>
            <person name="Emsley S.A."/>
            <person name="Pfannmuller K.M."/>
            <person name="Loughran R.M."/>
            <person name="Shlafstein M."/>
            <person name="Papke E."/>
            <person name="Saw J.H."/>
            <person name="Ushijima B."/>
            <person name="Videau P."/>
        </authorList>
    </citation>
    <scope>NUCLEOTIDE SEQUENCE [LARGE SCALE GENOMIC DNA]</scope>
    <source>
        <strain evidence="7 8">AA17</strain>
    </source>
</reference>
<dbReference type="RefSeq" id="WP_263712569.1">
    <property type="nucleotide sequence ID" value="NZ_JAOWKX010000005.1"/>
</dbReference>
<comment type="caution">
    <text evidence="7">The sequence shown here is derived from an EMBL/GenBank/DDBJ whole genome shotgun (WGS) entry which is preliminary data.</text>
</comment>
<accession>A0ABT3AAE6</accession>
<gene>
    <name evidence="7" type="primary">lhgO</name>
    <name evidence="7" type="ORF">OE749_11340</name>
</gene>
<dbReference type="Pfam" id="PF01266">
    <property type="entry name" value="DAO"/>
    <property type="match status" value="1"/>
</dbReference>
<protein>
    <submittedName>
        <fullName evidence="7">L-2-hydroxyglutarate oxidase</fullName>
        <ecNumber evidence="7">1.1.3.-</ecNumber>
    </submittedName>
</protein>
<evidence type="ECO:0000313" key="8">
    <source>
        <dbReference type="Proteomes" id="UP001652504"/>
    </source>
</evidence>
<dbReference type="Gene3D" id="3.30.9.10">
    <property type="entry name" value="D-Amino Acid Oxidase, subunit A, domain 2"/>
    <property type="match status" value="1"/>
</dbReference>
<keyword evidence="2" id="KW-0285">Flavoprotein</keyword>
<dbReference type="EC" id="1.1.3.-" evidence="7"/>
<feature type="domain" description="FAD dependent oxidoreductase" evidence="6">
    <location>
        <begin position="5"/>
        <end position="391"/>
    </location>
</feature>
<evidence type="ECO:0000256" key="2">
    <source>
        <dbReference type="ARBA" id="ARBA00022630"/>
    </source>
</evidence>
<comment type="cofactor">
    <cofactor evidence="1">
        <name>FAD</name>
        <dbReference type="ChEBI" id="CHEBI:57692"/>
    </cofactor>
</comment>
<dbReference type="PANTHER" id="PTHR43104">
    <property type="entry name" value="L-2-HYDROXYGLUTARATE DEHYDROGENASE, MITOCHONDRIAL"/>
    <property type="match status" value="1"/>
</dbReference>
<evidence type="ECO:0000256" key="3">
    <source>
        <dbReference type="ARBA" id="ARBA00022827"/>
    </source>
</evidence>
<evidence type="ECO:0000256" key="5">
    <source>
        <dbReference type="ARBA" id="ARBA00037941"/>
    </source>
</evidence>
<comment type="similarity">
    <text evidence="5">Belongs to the L2HGDH family.</text>
</comment>
<dbReference type="InterPro" id="IPR006076">
    <property type="entry name" value="FAD-dep_OxRdtase"/>
</dbReference>
<dbReference type="InterPro" id="IPR036188">
    <property type="entry name" value="FAD/NAD-bd_sf"/>
</dbReference>
<dbReference type="EMBL" id="JAOWKX010000005">
    <property type="protein sequence ID" value="MCV2885286.1"/>
    <property type="molecule type" value="Genomic_DNA"/>
</dbReference>
<evidence type="ECO:0000313" key="7">
    <source>
        <dbReference type="EMBL" id="MCV2885286.1"/>
    </source>
</evidence>
<evidence type="ECO:0000256" key="1">
    <source>
        <dbReference type="ARBA" id="ARBA00001974"/>
    </source>
</evidence>
<organism evidence="7 8">
    <name type="scientific">Fluctibacter corallii</name>
    <dbReference type="NCBI Taxonomy" id="2984329"/>
    <lineage>
        <taxon>Bacteria</taxon>
        <taxon>Pseudomonadati</taxon>
        <taxon>Pseudomonadota</taxon>
        <taxon>Gammaproteobacteria</taxon>
        <taxon>Alteromonadales</taxon>
        <taxon>Alteromonadaceae</taxon>
        <taxon>Fluctibacter</taxon>
    </lineage>
</organism>
<dbReference type="NCBIfam" id="NF008726">
    <property type="entry name" value="PRK11728.1"/>
    <property type="match status" value="1"/>
</dbReference>
<dbReference type="PANTHER" id="PTHR43104:SF2">
    <property type="entry name" value="L-2-HYDROXYGLUTARATE DEHYDROGENASE, MITOCHONDRIAL"/>
    <property type="match status" value="1"/>
</dbReference>
<dbReference type="Gene3D" id="3.50.50.60">
    <property type="entry name" value="FAD/NAD(P)-binding domain"/>
    <property type="match status" value="1"/>
</dbReference>
<proteinExistence type="inferred from homology"/>